<protein>
    <recommendedName>
        <fullName evidence="10">Probable guanine deaminase</fullName>
        <ecNumber evidence="4">3.5.4.3</ecNumber>
    </recommendedName>
    <alternativeName>
        <fullName evidence="11">Guanine aminohydrolase</fullName>
    </alternativeName>
</protein>
<evidence type="ECO:0000256" key="5">
    <source>
        <dbReference type="ARBA" id="ARBA00022723"/>
    </source>
</evidence>
<accession>A0A1D2VBG5</accession>
<dbReference type="OrthoDB" id="194468at2759"/>
<dbReference type="FunCoup" id="A0A1D2VBG5">
    <property type="interactions" value="143"/>
</dbReference>
<dbReference type="Gene3D" id="3.20.20.140">
    <property type="entry name" value="Metal-dependent hydrolases"/>
    <property type="match status" value="1"/>
</dbReference>
<dbReference type="InterPro" id="IPR051607">
    <property type="entry name" value="Metallo-dep_hydrolases"/>
</dbReference>
<comment type="catalytic activity">
    <reaction evidence="8">
        <text>guanine + H2O + H(+) = xanthine + NH4(+)</text>
        <dbReference type="Rhea" id="RHEA:14665"/>
        <dbReference type="ChEBI" id="CHEBI:15377"/>
        <dbReference type="ChEBI" id="CHEBI:15378"/>
        <dbReference type="ChEBI" id="CHEBI:16235"/>
        <dbReference type="ChEBI" id="CHEBI:17712"/>
        <dbReference type="ChEBI" id="CHEBI:28938"/>
        <dbReference type="EC" id="3.5.4.3"/>
    </reaction>
</comment>
<dbReference type="Proteomes" id="UP000095038">
    <property type="component" value="Unassembled WGS sequence"/>
</dbReference>
<dbReference type="InterPro" id="IPR032466">
    <property type="entry name" value="Metal_Hydrolase"/>
</dbReference>
<dbReference type="PANTHER" id="PTHR11271">
    <property type="entry name" value="GUANINE DEAMINASE"/>
    <property type="match status" value="1"/>
</dbReference>
<dbReference type="GO" id="GO:0008892">
    <property type="term" value="F:guanine deaminase activity"/>
    <property type="evidence" value="ECO:0007669"/>
    <property type="project" value="UniProtKB-EC"/>
</dbReference>
<dbReference type="SUPFAM" id="SSF51338">
    <property type="entry name" value="Composite domain of metallo-dependent hydrolases"/>
    <property type="match status" value="1"/>
</dbReference>
<sequence>MVYVEKDSKESLIELSRTKYSPYKELENIESLALSPLAFSVYHGTLVHTPQLGEIEILPNCSVGVNTEGTIVFINKNSVDAMDDALKFDSRLNVSNIKLVDIRSNPYSFFFPGFVDTHIHAPQYPNCGIFGNSTLLDWLTRYTFPLEASFKNLQIAKDIYSKVVKKTLRNGTTTASYFATIDANATNVLANLCFKNGQRGLIGRVCMNDNSPDYYVEDFEQSKKSTEKVLKHIKNLNEIQESVSRIDKSEENLILPIITPRFAPSCTSDLLSWLGDLSEEKDLHIQTHISENVEEIEWVKKLFPESKNYAAVYDDHKLLTSKTVLAHAIHLNEDEKKLIKLKKSGVSHCPISNSSITSGEARVRWLLDDSINVGLGTDVSGGFAPSILSTARHALLVSRHLAMKTFKENDKLTVSDVLYLATLGGAKVLSLEELIGDFQVGKKWDCQLVNLRERDSQVDIFSWQLPEYFHNKLAKEINQDEKAKDKIDLSDNLRFMANQNEQGLLKEEALLQKNGELDLEDNLKFENLIAKWLFNGDDRNNAKVWTNGRLVFDKEKQE</sequence>
<evidence type="ECO:0000256" key="2">
    <source>
        <dbReference type="ARBA" id="ARBA00004984"/>
    </source>
</evidence>
<evidence type="ECO:0000256" key="7">
    <source>
        <dbReference type="ARBA" id="ARBA00022833"/>
    </source>
</evidence>
<dbReference type="GO" id="GO:0008270">
    <property type="term" value="F:zinc ion binding"/>
    <property type="evidence" value="ECO:0007669"/>
    <property type="project" value="TreeGrafter"/>
</dbReference>
<dbReference type="GeneID" id="30967479"/>
<dbReference type="GO" id="GO:0005829">
    <property type="term" value="C:cytosol"/>
    <property type="evidence" value="ECO:0007669"/>
    <property type="project" value="TreeGrafter"/>
</dbReference>
<evidence type="ECO:0000313" key="14">
    <source>
        <dbReference type="Proteomes" id="UP000095038"/>
    </source>
</evidence>
<dbReference type="AlphaFoldDB" id="A0A1D2VBG5"/>
<evidence type="ECO:0000256" key="9">
    <source>
        <dbReference type="ARBA" id="ARBA00056079"/>
    </source>
</evidence>
<dbReference type="EMBL" id="KV454488">
    <property type="protein sequence ID" value="ODV58951.1"/>
    <property type="molecule type" value="Genomic_DNA"/>
</dbReference>
<evidence type="ECO:0000256" key="8">
    <source>
        <dbReference type="ARBA" id="ARBA00051148"/>
    </source>
</evidence>
<proteinExistence type="inferred from homology"/>
<feature type="domain" description="Amidohydrolase-related" evidence="12">
    <location>
        <begin position="111"/>
        <end position="465"/>
    </location>
</feature>
<dbReference type="STRING" id="1344418.A0A1D2VBG5"/>
<dbReference type="GO" id="GO:0046098">
    <property type="term" value="P:guanine metabolic process"/>
    <property type="evidence" value="ECO:0007669"/>
    <property type="project" value="TreeGrafter"/>
</dbReference>
<evidence type="ECO:0000259" key="12">
    <source>
        <dbReference type="Pfam" id="PF01979"/>
    </source>
</evidence>
<evidence type="ECO:0000313" key="13">
    <source>
        <dbReference type="EMBL" id="ODV58951.1"/>
    </source>
</evidence>
<reference evidence="14" key="1">
    <citation type="submission" date="2016-05" db="EMBL/GenBank/DDBJ databases">
        <title>Comparative genomics of biotechnologically important yeasts.</title>
        <authorList>
            <consortium name="DOE Joint Genome Institute"/>
            <person name="Riley R."/>
            <person name="Haridas S."/>
            <person name="Wolfe K.H."/>
            <person name="Lopes M.R."/>
            <person name="Hittinger C.T."/>
            <person name="Goker M."/>
            <person name="Salamov A."/>
            <person name="Wisecaver J."/>
            <person name="Long T.M."/>
            <person name="Aerts A.L."/>
            <person name="Barry K."/>
            <person name="Choi C."/>
            <person name="Clum A."/>
            <person name="Coughlan A.Y."/>
            <person name="Deshpande S."/>
            <person name="Douglass A.P."/>
            <person name="Hanson S.J."/>
            <person name="Klenk H.-P."/>
            <person name="Labutti K."/>
            <person name="Lapidus A."/>
            <person name="Lindquist E."/>
            <person name="Lipzen A."/>
            <person name="Meier-Kolthoff J.P."/>
            <person name="Ohm R.A."/>
            <person name="Otillar R.P."/>
            <person name="Pangilinan J."/>
            <person name="Peng Y."/>
            <person name="Rokas A."/>
            <person name="Rosa C.A."/>
            <person name="Scheuner C."/>
            <person name="Sibirny A.A."/>
            <person name="Slot J.C."/>
            <person name="Stielow J.B."/>
            <person name="Sun H."/>
            <person name="Kurtzman C.P."/>
            <person name="Blackwell M."/>
            <person name="Grigoriev I.V."/>
            <person name="Jeffries T.W."/>
        </authorList>
    </citation>
    <scope>NUCLEOTIDE SEQUENCE [LARGE SCALE GENOMIC DNA]</scope>
    <source>
        <strain evidence="14">DSM 1968</strain>
    </source>
</reference>
<evidence type="ECO:0000256" key="10">
    <source>
        <dbReference type="ARBA" id="ARBA00069860"/>
    </source>
</evidence>
<keyword evidence="14" id="KW-1185">Reference proteome</keyword>
<dbReference type="RefSeq" id="XP_020045258.1">
    <property type="nucleotide sequence ID" value="XM_020193843.1"/>
</dbReference>
<evidence type="ECO:0000256" key="3">
    <source>
        <dbReference type="ARBA" id="ARBA00006745"/>
    </source>
</evidence>
<dbReference type="InParanoid" id="A0A1D2VBG5"/>
<evidence type="ECO:0000256" key="11">
    <source>
        <dbReference type="ARBA" id="ARBA00083147"/>
    </source>
</evidence>
<dbReference type="EC" id="3.5.4.3" evidence="4"/>
<dbReference type="Gene3D" id="2.30.40.10">
    <property type="entry name" value="Urease, subunit C, domain 1"/>
    <property type="match status" value="1"/>
</dbReference>
<gene>
    <name evidence="13" type="ORF">ASCRUDRAFT_77386</name>
</gene>
<keyword evidence="6" id="KW-0378">Hydrolase</keyword>
<dbReference type="Pfam" id="PF01979">
    <property type="entry name" value="Amidohydro_1"/>
    <property type="match status" value="1"/>
</dbReference>
<dbReference type="SUPFAM" id="SSF51556">
    <property type="entry name" value="Metallo-dependent hydrolases"/>
    <property type="match status" value="1"/>
</dbReference>
<comment type="pathway">
    <text evidence="2">Purine metabolism; guanine degradation; xanthine from guanine: step 1/1.</text>
</comment>
<name>A0A1D2VBG5_9ASCO</name>
<comment type="similarity">
    <text evidence="3">Belongs to the metallo-dependent hydrolases superfamily. ATZ/TRZ family.</text>
</comment>
<keyword evidence="5" id="KW-0479">Metal-binding</keyword>
<evidence type="ECO:0000256" key="4">
    <source>
        <dbReference type="ARBA" id="ARBA00012781"/>
    </source>
</evidence>
<evidence type="ECO:0000256" key="6">
    <source>
        <dbReference type="ARBA" id="ARBA00022801"/>
    </source>
</evidence>
<evidence type="ECO:0000256" key="1">
    <source>
        <dbReference type="ARBA" id="ARBA00001947"/>
    </source>
</evidence>
<organism evidence="13 14">
    <name type="scientific">Ascoidea rubescens DSM 1968</name>
    <dbReference type="NCBI Taxonomy" id="1344418"/>
    <lineage>
        <taxon>Eukaryota</taxon>
        <taxon>Fungi</taxon>
        <taxon>Dikarya</taxon>
        <taxon>Ascomycota</taxon>
        <taxon>Saccharomycotina</taxon>
        <taxon>Saccharomycetes</taxon>
        <taxon>Ascoideaceae</taxon>
        <taxon>Ascoidea</taxon>
    </lineage>
</organism>
<comment type="cofactor">
    <cofactor evidence="1">
        <name>Zn(2+)</name>
        <dbReference type="ChEBI" id="CHEBI:29105"/>
    </cofactor>
</comment>
<dbReference type="InterPro" id="IPR011059">
    <property type="entry name" value="Metal-dep_hydrolase_composite"/>
</dbReference>
<dbReference type="PANTHER" id="PTHR11271:SF6">
    <property type="entry name" value="GUANINE DEAMINASE"/>
    <property type="match status" value="1"/>
</dbReference>
<keyword evidence="7" id="KW-0862">Zinc</keyword>
<comment type="function">
    <text evidence="9">Catalyzes the hydrolytic deamination of guanine, producing xanthine and ammonia.</text>
</comment>
<dbReference type="FunFam" id="3.20.20.140:FF:000022">
    <property type="entry name" value="Guanine deaminase"/>
    <property type="match status" value="1"/>
</dbReference>
<dbReference type="InterPro" id="IPR006680">
    <property type="entry name" value="Amidohydro-rel"/>
</dbReference>